<dbReference type="InterPro" id="IPR035902">
    <property type="entry name" value="Nuc_phospho_transferase"/>
</dbReference>
<comment type="caution">
    <text evidence="8">The sequence shown here is derived from an EMBL/GenBank/DDBJ whole genome shotgun (WGS) entry which is preliminary data.</text>
</comment>
<keyword evidence="9" id="KW-1185">Reference proteome</keyword>
<evidence type="ECO:0000256" key="1">
    <source>
        <dbReference type="ARBA" id="ARBA00022676"/>
    </source>
</evidence>
<comment type="cofactor">
    <cofactor evidence="5">
        <name>Mg(2+)</name>
        <dbReference type="ChEBI" id="CHEBI:18420"/>
    </cofactor>
    <text evidence="5">Binds 2 magnesium ions per monomer.</text>
</comment>
<evidence type="ECO:0000256" key="4">
    <source>
        <dbReference type="ARBA" id="ARBA00023141"/>
    </source>
</evidence>
<sequence length="351" mass="36089">MTSQATTASGNTWPRLISALIKGNDLTAENTSWAMDTIMSGEATPAQIAGFLVALSAKGETVDELSGLVEAMLAHANPVTITGEKLDIVGTGGDQLNTINISTMAALVAAGAGAKVVKHGNRASSSSSGSADVLEALGVRLDLPIARVARNAEEAGITFCFAQVFHPSFRHTAVPRRELAVPTAFNFLGPLTNPANVQASAVGVANARMAPLVAGVLARRGSRGLVFRGNDGLDELTTTGPSTVWEIRHGAVNELHFSPQDLGISLATVEQLRGGNAAANAGVVRDVLAGSQGPARDAVLLNAAAGLVAFDLEAQGPFLTRMQEAFARAAHSIDSGAAAAVLDRWVSLSRA</sequence>
<comment type="caution">
    <text evidence="5">Lacks conserved residue(s) required for the propagation of feature annotation.</text>
</comment>
<dbReference type="EC" id="2.4.2.18" evidence="5"/>
<reference evidence="8 9" key="1">
    <citation type="submission" date="2023-07" db="EMBL/GenBank/DDBJ databases">
        <title>Sorghum-associated microbial communities from plants grown in Nebraska, USA.</title>
        <authorList>
            <person name="Schachtman D."/>
        </authorList>
    </citation>
    <scope>NUCLEOTIDE SEQUENCE [LARGE SCALE GENOMIC DNA]</scope>
    <source>
        <strain evidence="8 9">DS994</strain>
    </source>
</reference>
<dbReference type="Pfam" id="PF00591">
    <property type="entry name" value="Glycos_transf_3"/>
    <property type="match status" value="1"/>
</dbReference>
<keyword evidence="5" id="KW-0479">Metal-binding</keyword>
<dbReference type="RefSeq" id="WP_159631965.1">
    <property type="nucleotide sequence ID" value="NZ_JAUSSY010000007.1"/>
</dbReference>
<dbReference type="GO" id="GO:0004048">
    <property type="term" value="F:anthranilate phosphoribosyltransferase activity"/>
    <property type="evidence" value="ECO:0007669"/>
    <property type="project" value="UniProtKB-EC"/>
</dbReference>
<comment type="subunit">
    <text evidence="5">Homodimer.</text>
</comment>
<proteinExistence type="inferred from homology"/>
<dbReference type="Pfam" id="PF02885">
    <property type="entry name" value="Glycos_trans_3N"/>
    <property type="match status" value="1"/>
</dbReference>
<comment type="similarity">
    <text evidence="5">Belongs to the anthranilate phosphoribosyltransferase family.</text>
</comment>
<comment type="function">
    <text evidence="5">Catalyzes the transfer of the phosphoribosyl group of 5-phosphorylribose-1-pyrophosphate (PRPP) to anthranilate to yield N-(5'-phosphoribosyl)-anthranilate (PRA).</text>
</comment>
<gene>
    <name evidence="5" type="primary">trpD</name>
    <name evidence="8" type="ORF">J2T22_002432</name>
</gene>
<dbReference type="PANTHER" id="PTHR43285:SF2">
    <property type="entry name" value="ANTHRANILATE PHOSPHORIBOSYLTRANSFERASE"/>
    <property type="match status" value="1"/>
</dbReference>
<dbReference type="SUPFAM" id="SSF47648">
    <property type="entry name" value="Nucleoside phosphorylase/phosphoribosyltransferase N-terminal domain"/>
    <property type="match status" value="1"/>
</dbReference>
<keyword evidence="1 5" id="KW-0328">Glycosyltransferase</keyword>
<keyword evidence="4 5" id="KW-0057">Aromatic amino acid biosynthesis</keyword>
<evidence type="ECO:0000313" key="8">
    <source>
        <dbReference type="EMBL" id="MDQ0119245.1"/>
    </source>
</evidence>
<organism evidence="8 9">
    <name type="scientific">Pseudarthrobacter defluvii</name>
    <dbReference type="NCBI Taxonomy" id="410837"/>
    <lineage>
        <taxon>Bacteria</taxon>
        <taxon>Bacillati</taxon>
        <taxon>Actinomycetota</taxon>
        <taxon>Actinomycetes</taxon>
        <taxon>Micrococcales</taxon>
        <taxon>Micrococcaceae</taxon>
        <taxon>Pseudarthrobacter</taxon>
    </lineage>
</organism>
<feature type="binding site" evidence="5">
    <location>
        <begin position="118"/>
        <end position="126"/>
    </location>
    <ligand>
        <name>5-phospho-alpha-D-ribose 1-diphosphate</name>
        <dbReference type="ChEBI" id="CHEBI:58017"/>
    </ligand>
</feature>
<keyword evidence="3 5" id="KW-0822">Tryptophan biosynthesis</keyword>
<dbReference type="HAMAP" id="MF_00211">
    <property type="entry name" value="TrpD"/>
    <property type="match status" value="1"/>
</dbReference>
<keyword evidence="5" id="KW-0028">Amino-acid biosynthesis</keyword>
<feature type="binding site" evidence="5">
    <location>
        <position position="130"/>
    </location>
    <ligand>
        <name>5-phospho-alpha-D-ribose 1-diphosphate</name>
        <dbReference type="ChEBI" id="CHEBI:58017"/>
    </ligand>
</feature>
<dbReference type="EMBL" id="JAUSSY010000007">
    <property type="protein sequence ID" value="MDQ0119245.1"/>
    <property type="molecule type" value="Genomic_DNA"/>
</dbReference>
<dbReference type="Gene3D" id="3.40.1030.10">
    <property type="entry name" value="Nucleoside phosphorylase/phosphoribosyltransferase catalytic domain"/>
    <property type="match status" value="1"/>
</dbReference>
<evidence type="ECO:0000256" key="3">
    <source>
        <dbReference type="ARBA" id="ARBA00022822"/>
    </source>
</evidence>
<feature type="binding site" evidence="5">
    <location>
        <position position="235"/>
    </location>
    <ligand>
        <name>Mg(2+)</name>
        <dbReference type="ChEBI" id="CHEBI:18420"/>
        <label>2</label>
    </ligand>
</feature>
<evidence type="ECO:0000256" key="5">
    <source>
        <dbReference type="HAMAP-Rule" id="MF_00211"/>
    </source>
</evidence>
<dbReference type="InterPro" id="IPR036320">
    <property type="entry name" value="Glycosyl_Trfase_fam3_N_dom_sf"/>
</dbReference>
<evidence type="ECO:0000256" key="2">
    <source>
        <dbReference type="ARBA" id="ARBA00022679"/>
    </source>
</evidence>
<dbReference type="InterPro" id="IPR000312">
    <property type="entry name" value="Glycosyl_Trfase_fam3"/>
</dbReference>
<feature type="domain" description="Glycosyl transferase family 3 N-terminal" evidence="7">
    <location>
        <begin position="15"/>
        <end position="76"/>
    </location>
</feature>
<protein>
    <recommendedName>
        <fullName evidence="5">Anthranilate phosphoribosyltransferase</fullName>
        <ecNumber evidence="5">2.4.2.18</ecNumber>
    </recommendedName>
</protein>
<keyword evidence="5" id="KW-0460">Magnesium</keyword>
<keyword evidence="2 5" id="KW-0808">Transferase</keyword>
<feature type="binding site" evidence="5">
    <location>
        <position position="234"/>
    </location>
    <ligand>
        <name>Mg(2+)</name>
        <dbReference type="ChEBI" id="CHEBI:18420"/>
        <label>2</label>
    </ligand>
</feature>
<feature type="domain" description="Glycosyl transferase family 3" evidence="6">
    <location>
        <begin position="84"/>
        <end position="338"/>
    </location>
</feature>
<dbReference type="InterPro" id="IPR017459">
    <property type="entry name" value="Glycosyl_Trfase_fam3_N_dom"/>
</dbReference>
<feature type="binding site" evidence="5">
    <location>
        <position position="235"/>
    </location>
    <ligand>
        <name>Mg(2+)</name>
        <dbReference type="ChEBI" id="CHEBI:18420"/>
        <label>1</label>
    </ligand>
</feature>
<feature type="binding site" evidence="5">
    <location>
        <position position="121"/>
    </location>
    <ligand>
        <name>anthranilate</name>
        <dbReference type="ChEBI" id="CHEBI:16567"/>
        <label>1</label>
    </ligand>
</feature>
<evidence type="ECO:0000313" key="9">
    <source>
        <dbReference type="Proteomes" id="UP001226389"/>
    </source>
</evidence>
<feature type="binding site" evidence="5">
    <location>
        <position position="102"/>
    </location>
    <ligand>
        <name>Mg(2+)</name>
        <dbReference type="ChEBI" id="CHEBI:18420"/>
        <label>1</label>
    </ligand>
</feature>
<feature type="binding site" evidence="5">
    <location>
        <position position="90"/>
    </location>
    <ligand>
        <name>5-phospho-alpha-D-ribose 1-diphosphate</name>
        <dbReference type="ChEBI" id="CHEBI:58017"/>
    </ligand>
</feature>
<evidence type="ECO:0000259" key="6">
    <source>
        <dbReference type="Pfam" id="PF00591"/>
    </source>
</evidence>
<comment type="catalytic activity">
    <reaction evidence="5">
        <text>N-(5-phospho-beta-D-ribosyl)anthranilate + diphosphate = 5-phospho-alpha-D-ribose 1-diphosphate + anthranilate</text>
        <dbReference type="Rhea" id="RHEA:11768"/>
        <dbReference type="ChEBI" id="CHEBI:16567"/>
        <dbReference type="ChEBI" id="CHEBI:18277"/>
        <dbReference type="ChEBI" id="CHEBI:33019"/>
        <dbReference type="ChEBI" id="CHEBI:58017"/>
        <dbReference type="EC" id="2.4.2.18"/>
    </reaction>
</comment>
<feature type="binding site" evidence="5">
    <location>
        <position position="90"/>
    </location>
    <ligand>
        <name>anthranilate</name>
        <dbReference type="ChEBI" id="CHEBI:16567"/>
        <label>1</label>
    </ligand>
</feature>
<feature type="binding site" evidence="5">
    <location>
        <begin position="100"/>
        <end position="103"/>
    </location>
    <ligand>
        <name>5-phospho-alpha-D-ribose 1-diphosphate</name>
        <dbReference type="ChEBI" id="CHEBI:58017"/>
    </ligand>
</feature>
<dbReference type="InterPro" id="IPR005940">
    <property type="entry name" value="Anthranilate_Pribosyl_Tfrase"/>
</dbReference>
<feature type="binding site" evidence="5">
    <location>
        <begin position="93"/>
        <end position="94"/>
    </location>
    <ligand>
        <name>5-phospho-alpha-D-ribose 1-diphosphate</name>
        <dbReference type="ChEBI" id="CHEBI:58017"/>
    </ligand>
</feature>
<dbReference type="Gene3D" id="1.20.970.10">
    <property type="entry name" value="Transferase, Pyrimidine Nucleoside Phosphorylase, Chain C"/>
    <property type="match status" value="1"/>
</dbReference>
<feature type="binding site" evidence="5">
    <location>
        <position position="98"/>
    </location>
    <ligand>
        <name>5-phospho-alpha-D-ribose 1-diphosphate</name>
        <dbReference type="ChEBI" id="CHEBI:58017"/>
    </ligand>
</feature>
<evidence type="ECO:0000259" key="7">
    <source>
        <dbReference type="Pfam" id="PF02885"/>
    </source>
</evidence>
<dbReference type="Proteomes" id="UP001226389">
    <property type="component" value="Unassembled WGS sequence"/>
</dbReference>
<dbReference type="NCBIfam" id="TIGR01245">
    <property type="entry name" value="trpD"/>
    <property type="match status" value="1"/>
</dbReference>
<comment type="pathway">
    <text evidence="5">Amino-acid biosynthesis; L-tryptophan biosynthesis; L-tryptophan from chorismate: step 2/5.</text>
</comment>
<dbReference type="SUPFAM" id="SSF52418">
    <property type="entry name" value="Nucleoside phosphorylase/phosphoribosyltransferase catalytic domain"/>
    <property type="match status" value="1"/>
</dbReference>
<dbReference type="PANTHER" id="PTHR43285">
    <property type="entry name" value="ANTHRANILATE PHOSPHORIBOSYLTRANSFERASE"/>
    <property type="match status" value="1"/>
</dbReference>
<feature type="binding site" evidence="5">
    <location>
        <position position="176"/>
    </location>
    <ligand>
        <name>anthranilate</name>
        <dbReference type="ChEBI" id="CHEBI:16567"/>
        <label>2</label>
    </ligand>
</feature>
<accession>A0ABT9UKQ8</accession>
<name>A0ABT9UKQ8_9MICC</name>